<accession>A0A0F1BEP6</accession>
<gene>
    <name evidence="4" type="ORF">MX989_12435</name>
    <name evidence="3" type="ORF">SS37_00270</name>
</gene>
<evidence type="ECO:0000313" key="3">
    <source>
        <dbReference type="EMBL" id="KJN32786.1"/>
    </source>
</evidence>
<protein>
    <recommendedName>
        <fullName evidence="2">DUF6966 domain-containing protein</fullName>
    </recommendedName>
</protein>
<proteinExistence type="predicted"/>
<dbReference type="InterPro" id="IPR054239">
    <property type="entry name" value="DUF6966"/>
</dbReference>
<dbReference type="PATRIC" id="fig|1619248.3.peg.57"/>
<organism evidence="3 5">
    <name type="scientific">Enterobacter sichuanensis</name>
    <dbReference type="NCBI Taxonomy" id="2071710"/>
    <lineage>
        <taxon>Bacteria</taxon>
        <taxon>Pseudomonadati</taxon>
        <taxon>Pseudomonadota</taxon>
        <taxon>Gammaproteobacteria</taxon>
        <taxon>Enterobacterales</taxon>
        <taxon>Enterobacteriaceae</taxon>
        <taxon>Enterobacter</taxon>
        <taxon>Enterobacter cloacae complex</taxon>
    </lineage>
</organism>
<evidence type="ECO:0000313" key="4">
    <source>
        <dbReference type="EMBL" id="MDR9946885.1"/>
    </source>
</evidence>
<comment type="caution">
    <text evidence="3">The sequence shown here is derived from an EMBL/GenBank/DDBJ whole genome shotgun (WGS) entry which is preliminary data.</text>
</comment>
<evidence type="ECO:0000256" key="1">
    <source>
        <dbReference type="SAM" id="Coils"/>
    </source>
</evidence>
<dbReference type="RefSeq" id="WP_025759951.1">
    <property type="nucleotide sequence ID" value="NZ_JACWFD010000004.1"/>
</dbReference>
<dbReference type="OrthoDB" id="1449298at2"/>
<evidence type="ECO:0000313" key="5">
    <source>
        <dbReference type="Proteomes" id="UP000033352"/>
    </source>
</evidence>
<name>A0A0F1BEP6_9ENTR</name>
<dbReference type="EMBL" id="JZYX01000001">
    <property type="protein sequence ID" value="KJN32786.1"/>
    <property type="molecule type" value="Genomic_DNA"/>
</dbReference>
<dbReference type="Proteomes" id="UP000033352">
    <property type="component" value="Unassembled WGS sequence"/>
</dbReference>
<reference evidence="3 5" key="1">
    <citation type="submission" date="2015-03" db="EMBL/GenBank/DDBJ databases">
        <authorList>
            <person name="McCorrison J."/>
            <person name="Sanka R."/>
            <person name="Adams M."/>
            <person name="Brinkac L."/>
            <person name="Nierman W."/>
            <person name="Sutton G."/>
            <person name="Nelson K."/>
            <person name="Kiedrowski L."/>
            <person name="Guerrero D."/>
            <person name="Bonomo R."/>
        </authorList>
    </citation>
    <scope>NUCLEOTIDE SEQUENCE [LARGE SCALE GENOMIC DNA]</scope>
    <source>
        <strain evidence="3 5">35699</strain>
    </source>
</reference>
<dbReference type="Proteomes" id="UP001185068">
    <property type="component" value="Unassembled WGS sequence"/>
</dbReference>
<keyword evidence="1" id="KW-0175">Coiled coil</keyword>
<reference evidence="4" key="2">
    <citation type="submission" date="2022-11" db="EMBL/GenBank/DDBJ databases">
        <title>blaNDM-1 and qnrB1 co-producing ST413 Enterobacter.</title>
        <authorList>
            <person name="Halder G."/>
            <person name="Chaudhuri B."/>
            <person name="Dutta S."/>
        </authorList>
    </citation>
    <scope>NUCLEOTIDE SEQUENCE</scope>
    <source>
        <strain evidence="4">PEER684</strain>
    </source>
</reference>
<dbReference type="Pfam" id="PF22294">
    <property type="entry name" value="DUF6966"/>
    <property type="match status" value="1"/>
</dbReference>
<feature type="domain" description="DUF6966" evidence="2">
    <location>
        <begin position="18"/>
        <end position="68"/>
    </location>
</feature>
<dbReference type="EMBL" id="JALLIR010000001">
    <property type="protein sequence ID" value="MDR9946885.1"/>
    <property type="molecule type" value="Genomic_DNA"/>
</dbReference>
<feature type="coiled-coil region" evidence="1">
    <location>
        <begin position="61"/>
        <end position="88"/>
    </location>
</feature>
<dbReference type="AlphaFoldDB" id="A0A0F1BEP6"/>
<sequence>MKSNIKVLLNKIIELLISCNESVWSKKLMYFREHLDSDYDHALSGIRSIFGGAGSFNDLILQNNGKMLREENNALNKLQDELYSLAKAENSTRNI</sequence>
<evidence type="ECO:0000259" key="2">
    <source>
        <dbReference type="Pfam" id="PF22294"/>
    </source>
</evidence>